<dbReference type="GO" id="GO:0003743">
    <property type="term" value="F:translation initiation factor activity"/>
    <property type="evidence" value="ECO:0007669"/>
    <property type="project" value="UniProtKB-KW"/>
</dbReference>
<dbReference type="PROSITE" id="PS00678">
    <property type="entry name" value="WD_REPEATS_1"/>
    <property type="match status" value="3"/>
</dbReference>
<keyword evidence="12" id="KW-0396">Initiation factor</keyword>
<evidence type="ECO:0000256" key="9">
    <source>
        <dbReference type="PROSITE-ProRule" id="PRU00221"/>
    </source>
</evidence>
<keyword evidence="4" id="KW-0677">Repeat</keyword>
<evidence type="ECO:0000256" key="10">
    <source>
        <dbReference type="SAM" id="MobiDB-lite"/>
    </source>
</evidence>
<dbReference type="RefSeq" id="XP_020428266.1">
    <property type="nucleotide sequence ID" value="XM_020581479.1"/>
</dbReference>
<dbReference type="InterPro" id="IPR020472">
    <property type="entry name" value="WD40_PAC1"/>
</dbReference>
<evidence type="ECO:0000256" key="7">
    <source>
        <dbReference type="ARBA" id="ARBA00023242"/>
    </source>
</evidence>
<dbReference type="PANTHER" id="PTHR19879">
    <property type="entry name" value="TRANSCRIPTION INITIATION FACTOR TFIID"/>
    <property type="match status" value="1"/>
</dbReference>
<dbReference type="GO" id="GO:0016251">
    <property type="term" value="F:RNA polymerase II general transcription initiation factor activity"/>
    <property type="evidence" value="ECO:0007669"/>
    <property type="project" value="TreeGrafter"/>
</dbReference>
<dbReference type="AlphaFoldDB" id="D3BRV0"/>
<gene>
    <name evidence="12" type="primary">taf5</name>
    <name evidence="12" type="ORF">PPL_10712</name>
</gene>
<dbReference type="PROSITE" id="PS50082">
    <property type="entry name" value="WD_REPEATS_2"/>
    <property type="match status" value="6"/>
</dbReference>
<dbReference type="CDD" id="cd08044">
    <property type="entry name" value="TAF5_NTD2"/>
    <property type="match status" value="1"/>
</dbReference>
<proteinExistence type="inferred from homology"/>
<dbReference type="InterPro" id="IPR006594">
    <property type="entry name" value="LisH"/>
</dbReference>
<evidence type="ECO:0000256" key="2">
    <source>
        <dbReference type="ARBA" id="ARBA00009435"/>
    </source>
</evidence>
<feature type="repeat" description="WD" evidence="9">
    <location>
        <begin position="494"/>
        <end position="535"/>
    </location>
</feature>
<comment type="similarity">
    <text evidence="2">Belongs to the WD repeat TAF5 family.</text>
</comment>
<dbReference type="PROSITE" id="PS50294">
    <property type="entry name" value="WD_REPEATS_REGION"/>
    <property type="match status" value="5"/>
</dbReference>
<evidence type="ECO:0000256" key="1">
    <source>
        <dbReference type="ARBA" id="ARBA00004123"/>
    </source>
</evidence>
<accession>D3BRV0</accession>
<dbReference type="GeneID" id="31366181"/>
<evidence type="ECO:0000256" key="8">
    <source>
        <dbReference type="ARBA" id="ARBA00044130"/>
    </source>
</evidence>
<comment type="subcellular location">
    <subcellularLocation>
        <location evidence="1">Nucleus</location>
    </subcellularLocation>
</comment>
<feature type="compositionally biased region" description="Low complexity" evidence="10">
    <location>
        <begin position="324"/>
        <end position="335"/>
    </location>
</feature>
<reference evidence="12 13" key="1">
    <citation type="journal article" date="2011" name="Genome Res.">
        <title>Phylogeny-wide analysis of social amoeba genomes highlights ancient origins for complex intercellular communication.</title>
        <authorList>
            <person name="Heidel A.J."/>
            <person name="Lawal H.M."/>
            <person name="Felder M."/>
            <person name="Schilde C."/>
            <person name="Helps N.R."/>
            <person name="Tunggal B."/>
            <person name="Rivero F."/>
            <person name="John U."/>
            <person name="Schleicher M."/>
            <person name="Eichinger L."/>
            <person name="Platzer M."/>
            <person name="Noegel A.A."/>
            <person name="Schaap P."/>
            <person name="Gloeckner G."/>
        </authorList>
    </citation>
    <scope>NUCLEOTIDE SEQUENCE [LARGE SCALE GENOMIC DNA]</scope>
    <source>
        <strain evidence="13">ATCC 26659 / Pp 5 / PN500</strain>
    </source>
</reference>
<feature type="compositionally biased region" description="Basic and acidic residues" evidence="10">
    <location>
        <begin position="1"/>
        <end position="16"/>
    </location>
</feature>
<dbReference type="STRING" id="670386.D3BRV0"/>
<dbReference type="SUPFAM" id="SSF160897">
    <property type="entry name" value="Taf5 N-terminal domain-like"/>
    <property type="match status" value="1"/>
</dbReference>
<feature type="repeat" description="WD" evidence="9">
    <location>
        <begin position="452"/>
        <end position="493"/>
    </location>
</feature>
<dbReference type="InterPro" id="IPR007582">
    <property type="entry name" value="TFIID_NTD2"/>
</dbReference>
<evidence type="ECO:0000256" key="4">
    <source>
        <dbReference type="ARBA" id="ARBA00022737"/>
    </source>
</evidence>
<dbReference type="Gene3D" id="1.25.40.500">
    <property type="entry name" value="TFIID subunit TAF5, NTD2 domain"/>
    <property type="match status" value="1"/>
</dbReference>
<dbReference type="EMBL" id="ADBJ01000050">
    <property type="protein sequence ID" value="EFA76132.1"/>
    <property type="molecule type" value="Genomic_DNA"/>
</dbReference>
<feature type="region of interest" description="Disordered" evidence="10">
    <location>
        <begin position="1"/>
        <end position="24"/>
    </location>
</feature>
<dbReference type="Pfam" id="PF04494">
    <property type="entry name" value="TFIID_NTD2"/>
    <property type="match status" value="1"/>
</dbReference>
<evidence type="ECO:0000256" key="6">
    <source>
        <dbReference type="ARBA" id="ARBA00023163"/>
    </source>
</evidence>
<evidence type="ECO:0000256" key="3">
    <source>
        <dbReference type="ARBA" id="ARBA00022574"/>
    </source>
</evidence>
<feature type="domain" description="TFIID subunit TAF5 NTD2" evidence="11">
    <location>
        <begin position="87"/>
        <end position="165"/>
    </location>
</feature>
<dbReference type="GO" id="GO:0006367">
    <property type="term" value="P:transcription initiation at RNA polymerase II promoter"/>
    <property type="evidence" value="ECO:0007669"/>
    <property type="project" value="TreeGrafter"/>
</dbReference>
<dbReference type="InterPro" id="IPR001680">
    <property type="entry name" value="WD40_rpt"/>
</dbReference>
<evidence type="ECO:0000256" key="5">
    <source>
        <dbReference type="ARBA" id="ARBA00023015"/>
    </source>
</evidence>
<feature type="region of interest" description="Disordered" evidence="10">
    <location>
        <begin position="196"/>
        <end position="229"/>
    </location>
</feature>
<evidence type="ECO:0000259" key="11">
    <source>
        <dbReference type="Pfam" id="PF04494"/>
    </source>
</evidence>
<dbReference type="PANTHER" id="PTHR19879:SF1">
    <property type="entry name" value="CANNONBALL-RELATED"/>
    <property type="match status" value="1"/>
</dbReference>
<dbReference type="SMART" id="SM00320">
    <property type="entry name" value="WD40"/>
    <property type="match status" value="6"/>
</dbReference>
<dbReference type="PROSITE" id="PS50896">
    <property type="entry name" value="LISH"/>
    <property type="match status" value="1"/>
</dbReference>
<keyword evidence="3 9" id="KW-0853">WD repeat</keyword>
<name>D3BRV0_HETP5</name>
<dbReference type="SMART" id="SM00667">
    <property type="entry name" value="LisH"/>
    <property type="match status" value="1"/>
</dbReference>
<dbReference type="FunFam" id="2.130.10.10:FF:000243">
    <property type="entry name" value="Transcription initiation factor TFIID subunit 5"/>
    <property type="match status" value="1"/>
</dbReference>
<dbReference type="InterPro" id="IPR037264">
    <property type="entry name" value="TFIID_NTD2_sf"/>
</dbReference>
<dbReference type="FunCoup" id="D3BRV0">
    <property type="interactions" value="189"/>
</dbReference>
<keyword evidence="12" id="KW-0648">Protein biosynthesis</keyword>
<dbReference type="InParanoid" id="D3BRV0"/>
<dbReference type="InterPro" id="IPR015943">
    <property type="entry name" value="WD40/YVTN_repeat-like_dom_sf"/>
</dbReference>
<dbReference type="Pfam" id="PF00400">
    <property type="entry name" value="WD40"/>
    <property type="match status" value="6"/>
</dbReference>
<keyword evidence="6" id="KW-0804">Transcription</keyword>
<keyword evidence="7" id="KW-0539">Nucleus</keyword>
<dbReference type="OMA" id="HNHPVWD"/>
<evidence type="ECO:0000313" key="12">
    <source>
        <dbReference type="EMBL" id="EFA76132.1"/>
    </source>
</evidence>
<protein>
    <recommendedName>
        <fullName evidence="8">Transcription initiation factor TFIID subunit 5</fullName>
    </recommendedName>
</protein>
<feature type="repeat" description="WD" evidence="9">
    <location>
        <begin position="266"/>
        <end position="307"/>
    </location>
</feature>
<sequence>MSSKDKEKEKDKDKDASQSNGHHLKEKEIDLAVLEYLKKRGYSNSENIFKQESNVVDIRRGETASIELDQSNIAQYLLFYNQQEYLNPQKYLESYEKLRNWIHLSLDIYKQEFLSILYPIFVHCYIDLISKGYPNEAFELMEKLGPEHEDFYDDDLKLLRVTNTRPGLIDDESLSGQSEIDTSGVNSTPIMTGLFKTEEDEDSVEDEKKKLKKKKTREDAERMSRSKSNVPLPKFSDAFETELNNDISRCVTLSSSSLPSICCYTFFNTYQGLNSVEISKDASIVVGGFDDSSIRMWNLKEIAERNSNSGSGTKDNVGGGGGVESTSASTGTNASLSLSASTTSTASSMPTGKSTFTQQKMDSEFRTFIGHCGPVYGCSISPDNQFIMSCSEDNTARLWSLETMSNLVCYKGHNYPIWDVNFSPYGYYFATASHDKTARLWCTNYISPMRIFAGHLSDVNCVKFHPNINYVATGSSDKSARLWECHTGKCVRIFMGHRAPIYSVSISPDGKYLATAGEDTSIILWDLGSGKKIKKMDGHNKTIYSLDFSMDGSILASASADCTVRLWDVNAASSTSTNTNIEDTVSKTPSKKARLKQKRISPELLETYPTKQTPVFNVTFSRRNLLLSSGPYQIEKSLF</sequence>
<evidence type="ECO:0000313" key="13">
    <source>
        <dbReference type="Proteomes" id="UP000001396"/>
    </source>
</evidence>
<dbReference type="InterPro" id="IPR019775">
    <property type="entry name" value="WD40_repeat_CS"/>
</dbReference>
<organism evidence="12 13">
    <name type="scientific">Heterostelium pallidum (strain ATCC 26659 / Pp 5 / PN500)</name>
    <name type="common">Cellular slime mold</name>
    <name type="synonym">Polysphondylium pallidum</name>
    <dbReference type="NCBI Taxonomy" id="670386"/>
    <lineage>
        <taxon>Eukaryota</taxon>
        <taxon>Amoebozoa</taxon>
        <taxon>Evosea</taxon>
        <taxon>Eumycetozoa</taxon>
        <taxon>Dictyostelia</taxon>
        <taxon>Acytosteliales</taxon>
        <taxon>Acytosteliaceae</taxon>
        <taxon>Heterostelium</taxon>
    </lineage>
</organism>
<dbReference type="InterPro" id="IPR036322">
    <property type="entry name" value="WD40_repeat_dom_sf"/>
</dbReference>
<feature type="region of interest" description="Disordered" evidence="10">
    <location>
        <begin position="306"/>
        <end position="335"/>
    </location>
</feature>
<dbReference type="CDD" id="cd00200">
    <property type="entry name" value="WD40"/>
    <property type="match status" value="1"/>
</dbReference>
<dbReference type="SUPFAM" id="SSF50978">
    <property type="entry name" value="WD40 repeat-like"/>
    <property type="match status" value="1"/>
</dbReference>
<comment type="caution">
    <text evidence="12">The sequence shown here is derived from an EMBL/GenBank/DDBJ whole genome shotgun (WGS) entry which is preliminary data.</text>
</comment>
<feature type="repeat" description="WD" evidence="9">
    <location>
        <begin position="368"/>
        <end position="409"/>
    </location>
</feature>
<dbReference type="GO" id="GO:0005669">
    <property type="term" value="C:transcription factor TFIID complex"/>
    <property type="evidence" value="ECO:0007669"/>
    <property type="project" value="TreeGrafter"/>
</dbReference>
<dbReference type="Proteomes" id="UP000001396">
    <property type="component" value="Unassembled WGS sequence"/>
</dbReference>
<feature type="repeat" description="WD" evidence="9">
    <location>
        <begin position="536"/>
        <end position="577"/>
    </location>
</feature>
<dbReference type="Gene3D" id="2.130.10.10">
    <property type="entry name" value="YVTN repeat-like/Quinoprotein amine dehydrogenase"/>
    <property type="match status" value="2"/>
</dbReference>
<keyword evidence="13" id="KW-1185">Reference proteome</keyword>
<dbReference type="PRINTS" id="PR00320">
    <property type="entry name" value="GPROTEINBRPT"/>
</dbReference>
<keyword evidence="5" id="KW-0805">Transcription regulation</keyword>
<feature type="repeat" description="WD" evidence="9">
    <location>
        <begin position="410"/>
        <end position="441"/>
    </location>
</feature>